<dbReference type="SUPFAM" id="SSF52402">
    <property type="entry name" value="Adenine nucleotide alpha hydrolases-like"/>
    <property type="match status" value="1"/>
</dbReference>
<proteinExistence type="inferred from homology"/>
<dbReference type="PANTHER" id="PTHR31964">
    <property type="entry name" value="ADENINE NUCLEOTIDE ALPHA HYDROLASES-LIKE SUPERFAMILY PROTEIN"/>
    <property type="match status" value="1"/>
</dbReference>
<dbReference type="OrthoDB" id="152484at2"/>
<dbReference type="Pfam" id="PF00582">
    <property type="entry name" value="Usp"/>
    <property type="match status" value="1"/>
</dbReference>
<dbReference type="AlphaFoldDB" id="A0A098B747"/>
<sequence length="140" mass="15366">MTKILVPVDGSPNSDKAIHYALTLARCKDDLLIFLNVQPNYNTPNIKRFATQEQIKVMQEETSKEVLDHSLEIAKDSIAPIRTLLRTGDPGREICKEAQESAVDSIVMGYRGLGAVKRAILGSVATHVLHETSCPVTIVP</sequence>
<dbReference type="InterPro" id="IPR006015">
    <property type="entry name" value="Universal_stress_UspA"/>
</dbReference>
<comment type="similarity">
    <text evidence="1">Belongs to the universal stress protein A family.</text>
</comment>
<dbReference type="PATRIC" id="fig|49338.4.peg.5191"/>
<dbReference type="PANTHER" id="PTHR31964:SF113">
    <property type="entry name" value="USPA DOMAIN-CONTAINING PROTEIN"/>
    <property type="match status" value="1"/>
</dbReference>
<dbReference type="RefSeq" id="WP_005808355.1">
    <property type="nucleotide sequence ID" value="NZ_CABKQQ010000010.1"/>
</dbReference>
<protein>
    <submittedName>
        <fullName evidence="3 4">Universal stress protein UspA</fullName>
    </submittedName>
</protein>
<dbReference type="Proteomes" id="UP000054623">
    <property type="component" value="Unassembled WGS sequence"/>
</dbReference>
<evidence type="ECO:0000313" key="5">
    <source>
        <dbReference type="Proteomes" id="UP000054623"/>
    </source>
</evidence>
<evidence type="ECO:0000256" key="1">
    <source>
        <dbReference type="ARBA" id="ARBA00008791"/>
    </source>
</evidence>
<reference evidence="4 5" key="2">
    <citation type="submission" date="2015-12" db="EMBL/GenBank/DDBJ databases">
        <title>Draft Genome Sequence of Desulfitobacterium hafniense Strain DH, a Sulfate-reducing Bacterium Isolated from Paddy Soils.</title>
        <authorList>
            <person name="Bao P."/>
            <person name="Zhang X."/>
            <person name="Li G."/>
        </authorList>
    </citation>
    <scope>NUCLEOTIDE SEQUENCE [LARGE SCALE GENOMIC DNA]</scope>
    <source>
        <strain evidence="4 5">DH</strain>
    </source>
</reference>
<gene>
    <name evidence="4" type="ORF">AT727_24220</name>
    <name evidence="3" type="ORF">DPCES_4827</name>
</gene>
<feature type="domain" description="UspA" evidence="2">
    <location>
        <begin position="2"/>
        <end position="140"/>
    </location>
</feature>
<dbReference type="CDD" id="cd00293">
    <property type="entry name" value="USP-like"/>
    <property type="match status" value="1"/>
</dbReference>
<evidence type="ECO:0000313" key="3">
    <source>
        <dbReference type="EMBL" id="CDX04713.1"/>
    </source>
</evidence>
<reference evidence="3" key="1">
    <citation type="submission" date="2014-07" db="EMBL/GenBank/DDBJ databases">
        <authorList>
            <person name="Hornung V.Bastian."/>
        </authorList>
    </citation>
    <scope>NUCLEOTIDE SEQUENCE</scope>
    <source>
        <strain evidence="3">PCE-S</strain>
    </source>
</reference>
<dbReference type="EMBL" id="LOCK01000037">
    <property type="protein sequence ID" value="KTE90671.1"/>
    <property type="molecule type" value="Genomic_DNA"/>
</dbReference>
<accession>A0A098B747</accession>
<name>A0A098B747_DESHA</name>
<evidence type="ECO:0000259" key="2">
    <source>
        <dbReference type="Pfam" id="PF00582"/>
    </source>
</evidence>
<dbReference type="InterPro" id="IPR006016">
    <property type="entry name" value="UspA"/>
</dbReference>
<evidence type="ECO:0000313" key="4">
    <source>
        <dbReference type="EMBL" id="KTE90671.1"/>
    </source>
</evidence>
<organism evidence="3">
    <name type="scientific">Desulfitobacterium hafniense</name>
    <name type="common">Desulfitobacterium frappieri</name>
    <dbReference type="NCBI Taxonomy" id="49338"/>
    <lineage>
        <taxon>Bacteria</taxon>
        <taxon>Bacillati</taxon>
        <taxon>Bacillota</taxon>
        <taxon>Clostridia</taxon>
        <taxon>Eubacteriales</taxon>
        <taxon>Desulfitobacteriaceae</taxon>
        <taxon>Desulfitobacterium</taxon>
    </lineage>
</organism>
<dbReference type="PRINTS" id="PR01438">
    <property type="entry name" value="UNVRSLSTRESS"/>
</dbReference>
<dbReference type="Gene3D" id="3.40.50.620">
    <property type="entry name" value="HUPs"/>
    <property type="match status" value="1"/>
</dbReference>
<dbReference type="InterPro" id="IPR014729">
    <property type="entry name" value="Rossmann-like_a/b/a_fold"/>
</dbReference>
<dbReference type="EMBL" id="LK996017">
    <property type="protein sequence ID" value="CDX04713.1"/>
    <property type="molecule type" value="Genomic_DNA"/>
</dbReference>